<organism evidence="1 2">
    <name type="scientific">Paraphotobacterium marinum</name>
    <dbReference type="NCBI Taxonomy" id="1755811"/>
    <lineage>
        <taxon>Bacteria</taxon>
        <taxon>Pseudomonadati</taxon>
        <taxon>Pseudomonadota</taxon>
        <taxon>Gammaproteobacteria</taxon>
        <taxon>Vibrionales</taxon>
        <taxon>Vibrionaceae</taxon>
        <taxon>Paraphotobacterium</taxon>
    </lineage>
</organism>
<evidence type="ECO:0000313" key="1">
    <source>
        <dbReference type="EMBL" id="ASK77758.1"/>
    </source>
</evidence>
<accession>A0A220VBJ8</accession>
<gene>
    <name evidence="1" type="ORF">CF386_00980</name>
</gene>
<protein>
    <recommendedName>
        <fullName evidence="3">Phosphoribosyl-AMP cyclohydrolase</fullName>
    </recommendedName>
</protein>
<sequence>MTSKITSLELELAQKSWADGLILIGESYAKNEDYKSLASSIIDELYGYNFGDGKVLFKPTKAKSSPFRPTKKGALSYFVGGDEAFSEDKGFALSRWSKIDFKNHQIFDDGDIVIAMGEYDFTDSAGSVVTVEYTFGYKKNEDGKVKIILHHSSIPFSG</sequence>
<proteinExistence type="predicted"/>
<dbReference type="KEGG" id="pmai:CF386_00980"/>
<dbReference type="InterPro" id="IPR032710">
    <property type="entry name" value="NTF2-like_dom_sf"/>
</dbReference>
<dbReference type="SUPFAM" id="SSF54427">
    <property type="entry name" value="NTF2-like"/>
    <property type="match status" value="1"/>
</dbReference>
<evidence type="ECO:0008006" key="3">
    <source>
        <dbReference type="Google" id="ProtNLM"/>
    </source>
</evidence>
<dbReference type="Proteomes" id="UP000242175">
    <property type="component" value="Chromosome large"/>
</dbReference>
<dbReference type="AlphaFoldDB" id="A0A220VBJ8"/>
<dbReference type="InterPro" id="IPR016878">
    <property type="entry name" value="MICAH-like"/>
</dbReference>
<dbReference type="EMBL" id="CP022355">
    <property type="protein sequence ID" value="ASK77758.1"/>
    <property type="molecule type" value="Genomic_DNA"/>
</dbReference>
<dbReference type="PIRSF" id="PIRSF028288">
    <property type="entry name" value="UCP028288"/>
    <property type="match status" value="1"/>
</dbReference>
<dbReference type="Gene3D" id="3.10.450.50">
    <property type="match status" value="1"/>
</dbReference>
<keyword evidence="2" id="KW-1185">Reference proteome</keyword>
<dbReference type="RefSeq" id="WP_089072668.1">
    <property type="nucleotide sequence ID" value="NZ_CBCSAM010000007.1"/>
</dbReference>
<evidence type="ECO:0000313" key="2">
    <source>
        <dbReference type="Proteomes" id="UP000242175"/>
    </source>
</evidence>
<name>A0A220VBJ8_9GAMM</name>
<reference evidence="1 2" key="1">
    <citation type="journal article" date="2016" name="Int. J. Syst. Evol. Microbiol.">
        <title>Paraphotobacterium marinum gen. nov., sp. nov., a member of the family Vibrionaceae, isolated from surface seawater.</title>
        <authorList>
            <person name="Huang Z."/>
            <person name="Dong C."/>
            <person name="Shao Z."/>
        </authorList>
    </citation>
    <scope>NUCLEOTIDE SEQUENCE [LARGE SCALE GENOMIC DNA]</scope>
    <source>
        <strain evidence="1 2">NSCS20N07D</strain>
    </source>
</reference>
<dbReference type="OrthoDB" id="9807600at2"/>